<dbReference type="PANTHER" id="PTHR46268">
    <property type="entry name" value="STRESS RESPONSE PROTEIN NHAX"/>
    <property type="match status" value="1"/>
</dbReference>
<evidence type="ECO:0000313" key="3">
    <source>
        <dbReference type="EMBL" id="EMR01148.1"/>
    </source>
</evidence>
<evidence type="ECO:0000259" key="2">
    <source>
        <dbReference type="Pfam" id="PF00582"/>
    </source>
</evidence>
<dbReference type="Proteomes" id="UP000011910">
    <property type="component" value="Unassembled WGS sequence"/>
</dbReference>
<protein>
    <submittedName>
        <fullName evidence="3">Universal stress protein F</fullName>
    </submittedName>
</protein>
<evidence type="ECO:0000256" key="1">
    <source>
        <dbReference type="ARBA" id="ARBA00008791"/>
    </source>
</evidence>
<comment type="similarity">
    <text evidence="1">Belongs to the universal stress protein A family.</text>
</comment>
<dbReference type="CDD" id="cd00293">
    <property type="entry name" value="USP-like"/>
    <property type="match status" value="2"/>
</dbReference>
<dbReference type="EMBL" id="AODQ01000141">
    <property type="protein sequence ID" value="EMR01148.1"/>
    <property type="molecule type" value="Genomic_DNA"/>
</dbReference>
<dbReference type="Gene3D" id="3.40.50.620">
    <property type="entry name" value="HUPs"/>
    <property type="match status" value="2"/>
</dbReference>
<accession>M7MXH6</accession>
<evidence type="ECO:0000313" key="4">
    <source>
        <dbReference type="Proteomes" id="UP000011910"/>
    </source>
</evidence>
<dbReference type="SUPFAM" id="SSF52402">
    <property type="entry name" value="Adenine nucleotide alpha hydrolases-like"/>
    <property type="match status" value="2"/>
</dbReference>
<reference evidence="3 4" key="1">
    <citation type="journal article" date="2013" name="Genome Announc.">
        <title>Draft Genome Sequence of Cesiribacter andamanensis Strain AMV16T, Isolated from a Soil Sample from a Mud Volcano in the Andaman Islands, India.</title>
        <authorList>
            <person name="Shivaji S."/>
            <person name="Ara S."/>
            <person name="Begum Z."/>
            <person name="Srinivas T.N."/>
            <person name="Singh A."/>
            <person name="Kumar Pinnaka A."/>
        </authorList>
    </citation>
    <scope>NUCLEOTIDE SEQUENCE [LARGE SCALE GENOMIC DNA]</scope>
    <source>
        <strain evidence="3 4">AMV16</strain>
    </source>
</reference>
<dbReference type="InterPro" id="IPR014729">
    <property type="entry name" value="Rossmann-like_a/b/a_fold"/>
</dbReference>
<keyword evidence="4" id="KW-1185">Reference proteome</keyword>
<dbReference type="eggNOG" id="COG0589">
    <property type="taxonomic scope" value="Bacteria"/>
</dbReference>
<gene>
    <name evidence="3" type="ORF">ADICEAN_03732</name>
</gene>
<dbReference type="STRING" id="1279009.ADICEAN_03732"/>
<dbReference type="InterPro" id="IPR006015">
    <property type="entry name" value="Universal_stress_UspA"/>
</dbReference>
<dbReference type="RefSeq" id="WP_009197111.1">
    <property type="nucleotide sequence ID" value="NZ_AODQ01000141.1"/>
</dbReference>
<comment type="caution">
    <text evidence="3">The sequence shown here is derived from an EMBL/GenBank/DDBJ whole genome shotgun (WGS) entry which is preliminary data.</text>
</comment>
<dbReference type="InterPro" id="IPR006016">
    <property type="entry name" value="UspA"/>
</dbReference>
<dbReference type="OrthoDB" id="1522996at2"/>
<dbReference type="Pfam" id="PF00582">
    <property type="entry name" value="Usp"/>
    <property type="match status" value="2"/>
</dbReference>
<organism evidence="3 4">
    <name type="scientific">Cesiribacter andamanensis AMV16</name>
    <dbReference type="NCBI Taxonomy" id="1279009"/>
    <lineage>
        <taxon>Bacteria</taxon>
        <taxon>Pseudomonadati</taxon>
        <taxon>Bacteroidota</taxon>
        <taxon>Cytophagia</taxon>
        <taxon>Cytophagales</taxon>
        <taxon>Cesiribacteraceae</taxon>
        <taxon>Cesiribacter</taxon>
    </lineage>
</organism>
<name>M7MXH6_9BACT</name>
<feature type="domain" description="UspA" evidence="2">
    <location>
        <begin position="152"/>
        <end position="295"/>
    </location>
</feature>
<feature type="domain" description="UspA" evidence="2">
    <location>
        <begin position="4"/>
        <end position="145"/>
    </location>
</feature>
<proteinExistence type="inferred from homology"/>
<dbReference type="PANTHER" id="PTHR46268:SF6">
    <property type="entry name" value="UNIVERSAL STRESS PROTEIN UP12"/>
    <property type="match status" value="1"/>
</dbReference>
<dbReference type="AlphaFoldDB" id="M7MXH6"/>
<dbReference type="PRINTS" id="PR01438">
    <property type="entry name" value="UNVRSLSTRESS"/>
</dbReference>
<sequence length="310" mass="34781">MYPIKRILVALDLTDMDVTLIQYAAFIAKNTPAEKIYFVNIIRNFHIPESVLKEFPGLMDTAIAERKEKMKAVVDAHFHAGEAILTRFKIQYLVKDGAPARKLLQMSQDSDIDLIIAGRKVSLEGSGVLVQRLARRAACNLLIVPEGSKPKIKTLLVPSDFSEHSKLALEATIQFAHRNPGIQIVVQNVYTVPPGYHYSGKTYQEFSAIMEKHARKDYKKFIREIDLMGQKIKDVYSLDENDNLMTDIYDKAIEINADGIVIGAKGRTAATALFLGSIAERAIQMNTRFPLLVIRPKGQNAGFLDFIMDI</sequence>